<keyword evidence="5" id="KW-0732">Signal</keyword>
<evidence type="ECO:0008006" key="11">
    <source>
        <dbReference type="Google" id="ProtNLM"/>
    </source>
</evidence>
<gene>
    <name evidence="9" type="ORF">AC579_8089</name>
</gene>
<dbReference type="CDD" id="cd13895">
    <property type="entry name" value="CuRO_3_AAO_like_2"/>
    <property type="match status" value="1"/>
</dbReference>
<dbReference type="GO" id="GO:0005507">
    <property type="term" value="F:copper ion binding"/>
    <property type="evidence" value="ECO:0007669"/>
    <property type="project" value="InterPro"/>
</dbReference>
<feature type="domain" description="Plastocyanin-like" evidence="8">
    <location>
        <begin position="61"/>
        <end position="176"/>
    </location>
</feature>
<sequence length="621" mass="69582">MRAASFAASASASASAACLLLHAVQHVAAWAPRGSPNGPPGHYGGPCEHGADFQPDFILRITQANIPVACQNRTSVLVNGTSPGPPIRLQPGRRSWIRVYNDMEEANTTMHWHGLSQRMAPFSDGTPSASQWPIPAKHFFDYEVYPTNDESGTYFYHSHVGFQAISAAGPLIVEDAPDYQPYEGQYDEERIICFTDYYNQTDATVEFGLQNTTFKWPGEVNAVLINGVGVANGEKAGEGDCKLPVIDVDPGKTYRMRFIGGTAISMVQFAIEAHDNWTIIEADGSYTKPYTIPEPLNFMQLTSGQRFDVLFKTKTQAELNGTTDYIIQYETKDRPAVYHGYGVLRYSGGKPTISTAPSKPPRTLSNRTYDWLEYALEPLQPNDFPTAEEVTRRLVIENRQLALMSEIIWQGNGLNWTELYSSPYPGEEPYLTHIYKTGPSAMPNYTAALQNQGWDPHSLAFPAQLGEVLEIIWYNTGSLVKNGGGQDYHPFHAHGAHYFDIGSGNGTYDPLENERKLAHYHPVRRDTTNLYRYTEKTLAGNRLGWRAWRLRVTDPGVWMIHCHILAHMLMGMQSVWIMGDFQDVTRVPLFDAQGYLNFGGSAYGNETFSPMVNHFFEEDRQ</sequence>
<proteinExistence type="inferred from homology"/>
<dbReference type="GO" id="GO:0016491">
    <property type="term" value="F:oxidoreductase activity"/>
    <property type="evidence" value="ECO:0007669"/>
    <property type="project" value="UniProtKB-KW"/>
</dbReference>
<dbReference type="AlphaFoldDB" id="A0A139IFT6"/>
<dbReference type="InterPro" id="IPR035666">
    <property type="entry name" value="MCO_CuRO_3"/>
</dbReference>
<dbReference type="Gene3D" id="2.60.40.420">
    <property type="entry name" value="Cupredoxins - blue copper proteins"/>
    <property type="match status" value="3"/>
</dbReference>
<evidence type="ECO:0000256" key="3">
    <source>
        <dbReference type="ARBA" id="ARBA00023002"/>
    </source>
</evidence>
<dbReference type="PANTHER" id="PTHR11709">
    <property type="entry name" value="MULTI-COPPER OXIDASE"/>
    <property type="match status" value="1"/>
</dbReference>
<dbReference type="PROSITE" id="PS00079">
    <property type="entry name" value="MULTICOPPER_OXIDASE1"/>
    <property type="match status" value="1"/>
</dbReference>
<dbReference type="InterPro" id="IPR002355">
    <property type="entry name" value="Cu_oxidase_Cu_BS"/>
</dbReference>
<dbReference type="EMBL" id="LFZO01000111">
    <property type="protein sequence ID" value="KXT13580.1"/>
    <property type="molecule type" value="Genomic_DNA"/>
</dbReference>
<dbReference type="InterPro" id="IPR011707">
    <property type="entry name" value="Cu-oxidase-like_N"/>
</dbReference>
<dbReference type="InterPro" id="IPR045087">
    <property type="entry name" value="Cu-oxidase_fam"/>
</dbReference>
<dbReference type="InterPro" id="IPR008972">
    <property type="entry name" value="Cupredoxin"/>
</dbReference>
<evidence type="ECO:0000256" key="5">
    <source>
        <dbReference type="SAM" id="SignalP"/>
    </source>
</evidence>
<organism evidence="9 10">
    <name type="scientific">Pseudocercospora musae</name>
    <dbReference type="NCBI Taxonomy" id="113226"/>
    <lineage>
        <taxon>Eukaryota</taxon>
        <taxon>Fungi</taxon>
        <taxon>Dikarya</taxon>
        <taxon>Ascomycota</taxon>
        <taxon>Pezizomycotina</taxon>
        <taxon>Dothideomycetes</taxon>
        <taxon>Dothideomycetidae</taxon>
        <taxon>Mycosphaerellales</taxon>
        <taxon>Mycosphaerellaceae</taxon>
        <taxon>Pseudocercospora</taxon>
    </lineage>
</organism>
<dbReference type="CDD" id="cd13873">
    <property type="entry name" value="CuRO_2_AAO_like_2"/>
    <property type="match status" value="1"/>
</dbReference>
<evidence type="ECO:0000259" key="6">
    <source>
        <dbReference type="Pfam" id="PF00394"/>
    </source>
</evidence>
<evidence type="ECO:0000256" key="1">
    <source>
        <dbReference type="ARBA" id="ARBA00010609"/>
    </source>
</evidence>
<accession>A0A139IFT6</accession>
<comment type="caution">
    <text evidence="9">The sequence shown here is derived from an EMBL/GenBank/DDBJ whole genome shotgun (WGS) entry which is preliminary data.</text>
</comment>
<comment type="similarity">
    <text evidence="1">Belongs to the multicopper oxidase family.</text>
</comment>
<dbReference type="NCBIfam" id="TIGR03390">
    <property type="entry name" value="ascorbOXfungal"/>
    <property type="match status" value="1"/>
</dbReference>
<evidence type="ECO:0000256" key="2">
    <source>
        <dbReference type="ARBA" id="ARBA00022723"/>
    </source>
</evidence>
<evidence type="ECO:0000256" key="4">
    <source>
        <dbReference type="ARBA" id="ARBA00023008"/>
    </source>
</evidence>
<protein>
    <recommendedName>
        <fullName evidence="11">L-ascorbate oxidase</fullName>
    </recommendedName>
</protein>
<dbReference type="PROSITE" id="PS00080">
    <property type="entry name" value="MULTICOPPER_OXIDASE2"/>
    <property type="match status" value="1"/>
</dbReference>
<dbReference type="InterPro" id="IPR017762">
    <property type="entry name" value="Multicopper_oxidase_fun"/>
</dbReference>
<dbReference type="OrthoDB" id="2121828at2759"/>
<dbReference type="Pfam" id="PF00394">
    <property type="entry name" value="Cu-oxidase"/>
    <property type="match status" value="1"/>
</dbReference>
<feature type="chain" id="PRO_5007297415" description="L-ascorbate oxidase" evidence="5">
    <location>
        <begin position="30"/>
        <end position="621"/>
    </location>
</feature>
<evidence type="ECO:0000259" key="8">
    <source>
        <dbReference type="Pfam" id="PF07732"/>
    </source>
</evidence>
<keyword evidence="3" id="KW-0560">Oxidoreductase</keyword>
<dbReference type="PANTHER" id="PTHR11709:SF394">
    <property type="entry name" value="FI03373P-RELATED"/>
    <property type="match status" value="1"/>
</dbReference>
<feature type="domain" description="Plastocyanin-like" evidence="7">
    <location>
        <begin position="442"/>
        <end position="576"/>
    </location>
</feature>
<feature type="signal peptide" evidence="5">
    <location>
        <begin position="1"/>
        <end position="29"/>
    </location>
</feature>
<keyword evidence="10" id="KW-1185">Reference proteome</keyword>
<evidence type="ECO:0000313" key="10">
    <source>
        <dbReference type="Proteomes" id="UP000073492"/>
    </source>
</evidence>
<dbReference type="Pfam" id="PF07732">
    <property type="entry name" value="Cu-oxidase_3"/>
    <property type="match status" value="1"/>
</dbReference>
<dbReference type="PROSITE" id="PS51257">
    <property type="entry name" value="PROKAR_LIPOPROTEIN"/>
    <property type="match status" value="1"/>
</dbReference>
<dbReference type="SUPFAM" id="SSF49503">
    <property type="entry name" value="Cupredoxins"/>
    <property type="match status" value="3"/>
</dbReference>
<dbReference type="InterPro" id="IPR001117">
    <property type="entry name" value="Cu-oxidase_2nd"/>
</dbReference>
<dbReference type="InterPro" id="IPR011706">
    <property type="entry name" value="Cu-oxidase_C"/>
</dbReference>
<evidence type="ECO:0000313" key="9">
    <source>
        <dbReference type="EMBL" id="KXT13580.1"/>
    </source>
</evidence>
<keyword evidence="4" id="KW-0186">Copper</keyword>
<feature type="domain" description="Plastocyanin-like" evidence="6">
    <location>
        <begin position="189"/>
        <end position="348"/>
    </location>
</feature>
<dbReference type="InterPro" id="IPR033138">
    <property type="entry name" value="Cu_oxidase_CS"/>
</dbReference>
<reference evidence="9 10" key="1">
    <citation type="submission" date="2015-07" db="EMBL/GenBank/DDBJ databases">
        <title>Comparative genomics of the Sigatoka disease complex on banana suggests a link between parallel evolutionary changes in Pseudocercospora fijiensis and Pseudocercospora eumusae and increased virulence on the banana host.</title>
        <authorList>
            <person name="Chang T.-C."/>
            <person name="Salvucci A."/>
            <person name="Crous P.W."/>
            <person name="Stergiopoulos I."/>
        </authorList>
    </citation>
    <scope>NUCLEOTIDE SEQUENCE [LARGE SCALE GENOMIC DNA]</scope>
    <source>
        <strain evidence="9 10">CBS 116634</strain>
    </source>
</reference>
<name>A0A139IFT6_9PEZI</name>
<dbReference type="Proteomes" id="UP000073492">
    <property type="component" value="Unassembled WGS sequence"/>
</dbReference>
<evidence type="ECO:0000259" key="7">
    <source>
        <dbReference type="Pfam" id="PF07731"/>
    </source>
</evidence>
<keyword evidence="2" id="KW-0479">Metal-binding</keyword>
<dbReference type="Pfam" id="PF07731">
    <property type="entry name" value="Cu-oxidase_2"/>
    <property type="match status" value="1"/>
</dbReference>
<dbReference type="STRING" id="113226.A0A139IFT6"/>